<evidence type="ECO:0000313" key="3">
    <source>
        <dbReference type="EMBL" id="VFJ89748.1"/>
    </source>
</evidence>
<organism evidence="3">
    <name type="scientific">Candidatus Kentrum eta</name>
    <dbReference type="NCBI Taxonomy" id="2126337"/>
    <lineage>
        <taxon>Bacteria</taxon>
        <taxon>Pseudomonadati</taxon>
        <taxon>Pseudomonadota</taxon>
        <taxon>Gammaproteobacteria</taxon>
        <taxon>Candidatus Kentrum</taxon>
    </lineage>
</organism>
<dbReference type="AlphaFoldDB" id="A0A450UBX9"/>
<evidence type="ECO:0000313" key="2">
    <source>
        <dbReference type="EMBL" id="VFJ88982.1"/>
    </source>
</evidence>
<proteinExistence type="predicted"/>
<reference evidence="3" key="1">
    <citation type="submission" date="2019-02" db="EMBL/GenBank/DDBJ databases">
        <authorList>
            <person name="Gruber-Vodicka R. H."/>
            <person name="Seah K. B. B."/>
        </authorList>
    </citation>
    <scope>NUCLEOTIDE SEQUENCE</scope>
    <source>
        <strain evidence="4">BECK_SA2B12</strain>
        <strain evidence="2">BECK_SA2B15</strain>
        <strain evidence="3">BECK_SA2B20</strain>
    </source>
</reference>
<dbReference type="EMBL" id="CAADFJ010000011">
    <property type="protein sequence ID" value="VFJ97213.1"/>
    <property type="molecule type" value="Genomic_DNA"/>
</dbReference>
<feature type="region of interest" description="Disordered" evidence="1">
    <location>
        <begin position="1"/>
        <end position="32"/>
    </location>
</feature>
<dbReference type="EMBL" id="CAADFI010000006">
    <property type="protein sequence ID" value="VFJ89748.1"/>
    <property type="molecule type" value="Genomic_DNA"/>
</dbReference>
<name>A0A450UBX9_9GAMM</name>
<evidence type="ECO:0000256" key="1">
    <source>
        <dbReference type="SAM" id="MobiDB-lite"/>
    </source>
</evidence>
<dbReference type="EMBL" id="CAADFG010000012">
    <property type="protein sequence ID" value="VFJ88982.1"/>
    <property type="molecule type" value="Genomic_DNA"/>
</dbReference>
<gene>
    <name evidence="2" type="ORF">BECKH772A_GA0070896_1001225</name>
    <name evidence="3" type="ORF">BECKH772B_GA0070898_1000633</name>
    <name evidence="4" type="ORF">BECKH772C_GA0070978_1001125</name>
</gene>
<protein>
    <submittedName>
        <fullName evidence="3">Uncharacterized protein</fullName>
    </submittedName>
</protein>
<sequence length="94" mass="10615">METYPNTQRSDRSLMSASPRNPNGMGSDSGASFSGIFFRYVKIVRARTVTYRPVVYSTEPHAGTKYYSFMDRILNKMLREVLPGSFDFGCVLDA</sequence>
<evidence type="ECO:0000313" key="4">
    <source>
        <dbReference type="EMBL" id="VFJ97213.1"/>
    </source>
</evidence>
<accession>A0A450UBX9</accession>